<feature type="coiled-coil region" evidence="4">
    <location>
        <begin position="104"/>
        <end position="167"/>
    </location>
</feature>
<dbReference type="InterPro" id="IPR006143">
    <property type="entry name" value="RND_pump_MFP"/>
</dbReference>
<evidence type="ECO:0000256" key="2">
    <source>
        <dbReference type="ARBA" id="ARBA00009477"/>
    </source>
</evidence>
<evidence type="ECO:0000313" key="10">
    <source>
        <dbReference type="EMBL" id="MEO3713697.1"/>
    </source>
</evidence>
<dbReference type="SUPFAM" id="SSF111369">
    <property type="entry name" value="HlyD-like secretion proteins"/>
    <property type="match status" value="1"/>
</dbReference>
<dbReference type="Gene3D" id="1.10.287.470">
    <property type="entry name" value="Helix hairpin bin"/>
    <property type="match status" value="1"/>
</dbReference>
<dbReference type="Gene3D" id="2.40.50.100">
    <property type="match status" value="1"/>
</dbReference>
<protein>
    <submittedName>
        <fullName evidence="10">Efflux RND transporter periplasmic adaptor subunit</fullName>
    </submittedName>
</protein>
<keyword evidence="5" id="KW-0732">Signal</keyword>
<accession>A0ABV0GFD7</accession>
<dbReference type="PANTHER" id="PTHR30469:SF38">
    <property type="entry name" value="HLYD FAMILY SECRETION PROTEIN"/>
    <property type="match status" value="1"/>
</dbReference>
<feature type="domain" description="CusB-like beta-barrel" evidence="8">
    <location>
        <begin position="216"/>
        <end position="290"/>
    </location>
</feature>
<feature type="domain" description="Multidrug resistance protein MdtA-like barrel-sandwich hybrid" evidence="7">
    <location>
        <begin position="68"/>
        <end position="205"/>
    </location>
</feature>
<evidence type="ECO:0000256" key="4">
    <source>
        <dbReference type="SAM" id="Coils"/>
    </source>
</evidence>
<dbReference type="Gene3D" id="2.40.420.20">
    <property type="match status" value="1"/>
</dbReference>
<dbReference type="Pfam" id="PF25876">
    <property type="entry name" value="HH_MFP_RND"/>
    <property type="match status" value="1"/>
</dbReference>
<gene>
    <name evidence="10" type="ORF">ABDJ40_13105</name>
</gene>
<evidence type="ECO:0000313" key="11">
    <source>
        <dbReference type="Proteomes" id="UP001462640"/>
    </source>
</evidence>
<dbReference type="RefSeq" id="WP_347610329.1">
    <property type="nucleotide sequence ID" value="NZ_JBDPZC010000005.1"/>
</dbReference>
<feature type="chain" id="PRO_5046553317" evidence="5">
    <location>
        <begin position="37"/>
        <end position="364"/>
    </location>
</feature>
<comment type="caution">
    <text evidence="10">The sequence shown here is derived from an EMBL/GenBank/DDBJ whole genome shotgun (WGS) entry which is preliminary data.</text>
</comment>
<evidence type="ECO:0000256" key="5">
    <source>
        <dbReference type="SAM" id="SignalP"/>
    </source>
</evidence>
<keyword evidence="4" id="KW-0175">Coiled coil</keyword>
<sequence length="364" mass="38561">MRKTPPPPLPLWRLPAWAPAAALTLAWSLAGLPALASEAAQPALKTYTVQAGTGGLSQAHEARVEALRQTTLAAQVAGAVLELRIKPGDAVKAGQLLMRLDARSADQSAQASEAQAQVARAQLELARRELDRQQQLFRQRFISQAALDQAEAQFKTTEAQVQAQLAQAGAARSQSAWYQLRAPYAGVIAEVPVVQGDMALPGRSLAVLYDPAALRVTAHVPQAQAQLAQGSGHTVLVDIPGLGMQGQMPSRVQWLPTVDSGSGTVELRAELPSTLKGLVPGQFARIRLGGTAPEPAGPAVLLVPAEAVVRRAEMTGLYVLNAEGRPLLRQVRLGERRGGEIEILSGLRAGERVALEPQAAARVR</sequence>
<comment type="subcellular location">
    <subcellularLocation>
        <location evidence="1">Cell envelope</location>
    </subcellularLocation>
</comment>
<dbReference type="PANTHER" id="PTHR30469">
    <property type="entry name" value="MULTIDRUG RESISTANCE PROTEIN MDTA"/>
    <property type="match status" value="1"/>
</dbReference>
<dbReference type="Proteomes" id="UP001462640">
    <property type="component" value="Unassembled WGS sequence"/>
</dbReference>
<organism evidence="10 11">
    <name type="scientific">Roseateles flavus</name>
    <dbReference type="NCBI Taxonomy" id="3149041"/>
    <lineage>
        <taxon>Bacteria</taxon>
        <taxon>Pseudomonadati</taxon>
        <taxon>Pseudomonadota</taxon>
        <taxon>Betaproteobacteria</taxon>
        <taxon>Burkholderiales</taxon>
        <taxon>Sphaerotilaceae</taxon>
        <taxon>Roseateles</taxon>
    </lineage>
</organism>
<dbReference type="Pfam" id="PF25917">
    <property type="entry name" value="BSH_RND"/>
    <property type="match status" value="1"/>
</dbReference>
<evidence type="ECO:0000256" key="3">
    <source>
        <dbReference type="ARBA" id="ARBA00022448"/>
    </source>
</evidence>
<dbReference type="InterPro" id="IPR058792">
    <property type="entry name" value="Beta-barrel_RND_2"/>
</dbReference>
<keyword evidence="3" id="KW-0813">Transport</keyword>
<dbReference type="NCBIfam" id="TIGR01730">
    <property type="entry name" value="RND_mfp"/>
    <property type="match status" value="1"/>
</dbReference>
<feature type="domain" description="Multidrug resistance protein MdtA-like alpha-helical hairpin" evidence="6">
    <location>
        <begin position="112"/>
        <end position="174"/>
    </location>
</feature>
<dbReference type="Pfam" id="PF25954">
    <property type="entry name" value="Beta-barrel_RND_2"/>
    <property type="match status" value="1"/>
</dbReference>
<dbReference type="InterPro" id="IPR058625">
    <property type="entry name" value="MdtA-like_BSH"/>
</dbReference>
<reference evidence="10 11" key="1">
    <citation type="submission" date="2024-05" db="EMBL/GenBank/DDBJ databases">
        <title>Roseateles sp. 2.12 16S ribosomal RNA gene Genome sequencing and assembly.</title>
        <authorList>
            <person name="Woo H."/>
        </authorList>
    </citation>
    <scope>NUCLEOTIDE SEQUENCE [LARGE SCALE GENOMIC DNA]</scope>
    <source>
        <strain evidence="10 11">2.12</strain>
    </source>
</reference>
<name>A0ABV0GFD7_9BURK</name>
<evidence type="ECO:0000256" key="1">
    <source>
        <dbReference type="ARBA" id="ARBA00004196"/>
    </source>
</evidence>
<feature type="domain" description="Multidrug resistance protein MdtA-like C-terminal permuted SH3" evidence="9">
    <location>
        <begin position="300"/>
        <end position="353"/>
    </location>
</feature>
<dbReference type="InterPro" id="IPR058627">
    <property type="entry name" value="MdtA-like_C"/>
</dbReference>
<dbReference type="Gene3D" id="2.40.30.170">
    <property type="match status" value="1"/>
</dbReference>
<dbReference type="Pfam" id="PF25967">
    <property type="entry name" value="RND-MFP_C"/>
    <property type="match status" value="1"/>
</dbReference>
<evidence type="ECO:0000259" key="6">
    <source>
        <dbReference type="Pfam" id="PF25876"/>
    </source>
</evidence>
<evidence type="ECO:0000259" key="7">
    <source>
        <dbReference type="Pfam" id="PF25917"/>
    </source>
</evidence>
<evidence type="ECO:0000259" key="8">
    <source>
        <dbReference type="Pfam" id="PF25954"/>
    </source>
</evidence>
<evidence type="ECO:0000259" key="9">
    <source>
        <dbReference type="Pfam" id="PF25967"/>
    </source>
</evidence>
<proteinExistence type="inferred from homology"/>
<dbReference type="EMBL" id="JBDPZC010000005">
    <property type="protein sequence ID" value="MEO3713697.1"/>
    <property type="molecule type" value="Genomic_DNA"/>
</dbReference>
<comment type="similarity">
    <text evidence="2">Belongs to the membrane fusion protein (MFP) (TC 8.A.1) family.</text>
</comment>
<keyword evidence="11" id="KW-1185">Reference proteome</keyword>
<feature type="signal peptide" evidence="5">
    <location>
        <begin position="1"/>
        <end position="36"/>
    </location>
</feature>
<dbReference type="InterPro" id="IPR058624">
    <property type="entry name" value="MdtA-like_HH"/>
</dbReference>